<evidence type="ECO:0000313" key="1">
    <source>
        <dbReference type="EMBL" id="KAL2073301.1"/>
    </source>
</evidence>
<gene>
    <name evidence="1" type="ORF">VTL71DRAFT_10625</name>
</gene>
<proteinExistence type="predicted"/>
<protein>
    <submittedName>
        <fullName evidence="1">Uncharacterized protein</fullName>
    </submittedName>
</protein>
<dbReference type="Proteomes" id="UP001595075">
    <property type="component" value="Unassembled WGS sequence"/>
</dbReference>
<organism evidence="1 2">
    <name type="scientific">Oculimacula yallundae</name>
    <dbReference type="NCBI Taxonomy" id="86028"/>
    <lineage>
        <taxon>Eukaryota</taxon>
        <taxon>Fungi</taxon>
        <taxon>Dikarya</taxon>
        <taxon>Ascomycota</taxon>
        <taxon>Pezizomycotina</taxon>
        <taxon>Leotiomycetes</taxon>
        <taxon>Helotiales</taxon>
        <taxon>Ploettnerulaceae</taxon>
        <taxon>Oculimacula</taxon>
    </lineage>
</organism>
<reference evidence="1 2" key="1">
    <citation type="journal article" date="2024" name="Commun. Biol.">
        <title>Comparative genomic analysis of thermophilic fungi reveals convergent evolutionary adaptations and gene losses.</title>
        <authorList>
            <person name="Steindorff A.S."/>
            <person name="Aguilar-Pontes M.V."/>
            <person name="Robinson A.J."/>
            <person name="Andreopoulos B."/>
            <person name="LaButti K."/>
            <person name="Kuo A."/>
            <person name="Mondo S."/>
            <person name="Riley R."/>
            <person name="Otillar R."/>
            <person name="Haridas S."/>
            <person name="Lipzen A."/>
            <person name="Grimwood J."/>
            <person name="Schmutz J."/>
            <person name="Clum A."/>
            <person name="Reid I.D."/>
            <person name="Moisan M.C."/>
            <person name="Butler G."/>
            <person name="Nguyen T.T.M."/>
            <person name="Dewar K."/>
            <person name="Conant G."/>
            <person name="Drula E."/>
            <person name="Henrissat B."/>
            <person name="Hansel C."/>
            <person name="Singer S."/>
            <person name="Hutchinson M.I."/>
            <person name="de Vries R.P."/>
            <person name="Natvig D.O."/>
            <person name="Powell A.J."/>
            <person name="Tsang A."/>
            <person name="Grigoriev I.V."/>
        </authorList>
    </citation>
    <scope>NUCLEOTIDE SEQUENCE [LARGE SCALE GENOMIC DNA]</scope>
    <source>
        <strain evidence="1 2">CBS 494.80</strain>
    </source>
</reference>
<evidence type="ECO:0000313" key="2">
    <source>
        <dbReference type="Proteomes" id="UP001595075"/>
    </source>
</evidence>
<dbReference type="EMBL" id="JAZHXI010000003">
    <property type="protein sequence ID" value="KAL2073301.1"/>
    <property type="molecule type" value="Genomic_DNA"/>
</dbReference>
<sequence length="189" mass="20776">MSTFLTFMRSTNPAPGFMITLMSLNKILHDSSEASLSLRWRLMDRRMTTDDNLSASVQSVFVPQFTSACSPWLTAARGQLYHTLAVVATLPFILPRSSKHQIHCLIVRTIATMSSALADRTSPVRGIELDLFSLVSLDNRGCQVDPDIRAGYDGFSAATGREERIIRHGSVEQILEAHTAVFVCTGSAT</sequence>
<name>A0ABR4CTN3_9HELO</name>
<comment type="caution">
    <text evidence="1">The sequence shown here is derived from an EMBL/GenBank/DDBJ whole genome shotgun (WGS) entry which is preliminary data.</text>
</comment>
<keyword evidence="2" id="KW-1185">Reference proteome</keyword>
<accession>A0ABR4CTN3</accession>